<dbReference type="PROSITE" id="PS50041">
    <property type="entry name" value="C_TYPE_LECTIN_2"/>
    <property type="match status" value="1"/>
</dbReference>
<dbReference type="PANTHER" id="PTHR22801">
    <property type="entry name" value="LITHOSTATHINE"/>
    <property type="match status" value="1"/>
</dbReference>
<reference evidence="3 4" key="1">
    <citation type="journal article" date="2023" name="Sci. Data">
        <title>Genome assembly of the Korean intertidal mud-creeper Batillaria attramentaria.</title>
        <authorList>
            <person name="Patra A.K."/>
            <person name="Ho P.T."/>
            <person name="Jun S."/>
            <person name="Lee S.J."/>
            <person name="Kim Y."/>
            <person name="Won Y.J."/>
        </authorList>
    </citation>
    <scope>NUCLEOTIDE SEQUENCE [LARGE SCALE GENOMIC DNA]</scope>
    <source>
        <strain evidence="3">Wonlab-2016</strain>
    </source>
</reference>
<evidence type="ECO:0000259" key="2">
    <source>
        <dbReference type="PROSITE" id="PS50041"/>
    </source>
</evidence>
<dbReference type="InterPro" id="IPR050801">
    <property type="entry name" value="Ca-Dep_Lectins_ImmuneDev"/>
</dbReference>
<dbReference type="InterPro" id="IPR016187">
    <property type="entry name" value="CTDL_fold"/>
</dbReference>
<dbReference type="EMBL" id="JACVVK020000043">
    <property type="protein sequence ID" value="KAK7499590.1"/>
    <property type="molecule type" value="Genomic_DNA"/>
</dbReference>
<accession>A0ABD0LJK9</accession>
<sequence length="236" mass="25511">MGYVKIALVVTVAIVTTVSSSSNTGVQKSTWQLLPSSTAVVMTVALETRSKVECAAACSGESVPCVTFCKSANTNTCYLAVEMASPVNILPNDVSIKCYRKGPCSSLNTEYSDYGGRCLKYSAVRKDYASASAQCQSDGGHLFHYKSLAWDKPAAQELLQGVTSSATWVGADRLAVEGNWQWTDGTPLSPVADTWMSGEPNNDEGSEYCAHLWLSVLRINDETCTRVFPYICQIDL</sequence>
<dbReference type="Pfam" id="PF00059">
    <property type="entry name" value="Lectin_C"/>
    <property type="match status" value="1"/>
</dbReference>
<feature type="chain" id="PRO_5044741885" description="C-type lectin domain-containing protein" evidence="1">
    <location>
        <begin position="21"/>
        <end position="236"/>
    </location>
</feature>
<dbReference type="Gene3D" id="3.10.100.10">
    <property type="entry name" value="Mannose-Binding Protein A, subunit A"/>
    <property type="match status" value="1"/>
</dbReference>
<dbReference type="SUPFAM" id="SSF56436">
    <property type="entry name" value="C-type lectin-like"/>
    <property type="match status" value="1"/>
</dbReference>
<proteinExistence type="predicted"/>
<gene>
    <name evidence="3" type="ORF">BaRGS_00009242</name>
</gene>
<protein>
    <recommendedName>
        <fullName evidence="2">C-type lectin domain-containing protein</fullName>
    </recommendedName>
</protein>
<dbReference type="AlphaFoldDB" id="A0ABD0LJK9"/>
<evidence type="ECO:0000313" key="4">
    <source>
        <dbReference type="Proteomes" id="UP001519460"/>
    </source>
</evidence>
<dbReference type="Proteomes" id="UP001519460">
    <property type="component" value="Unassembled WGS sequence"/>
</dbReference>
<dbReference type="SMART" id="SM00034">
    <property type="entry name" value="CLECT"/>
    <property type="match status" value="1"/>
</dbReference>
<dbReference type="InterPro" id="IPR001304">
    <property type="entry name" value="C-type_lectin-like"/>
</dbReference>
<feature type="signal peptide" evidence="1">
    <location>
        <begin position="1"/>
        <end position="20"/>
    </location>
</feature>
<dbReference type="InterPro" id="IPR016186">
    <property type="entry name" value="C-type_lectin-like/link_sf"/>
</dbReference>
<keyword evidence="4" id="KW-1185">Reference proteome</keyword>
<name>A0ABD0LJK9_9CAEN</name>
<evidence type="ECO:0000256" key="1">
    <source>
        <dbReference type="SAM" id="SignalP"/>
    </source>
</evidence>
<organism evidence="3 4">
    <name type="scientific">Batillaria attramentaria</name>
    <dbReference type="NCBI Taxonomy" id="370345"/>
    <lineage>
        <taxon>Eukaryota</taxon>
        <taxon>Metazoa</taxon>
        <taxon>Spiralia</taxon>
        <taxon>Lophotrochozoa</taxon>
        <taxon>Mollusca</taxon>
        <taxon>Gastropoda</taxon>
        <taxon>Caenogastropoda</taxon>
        <taxon>Sorbeoconcha</taxon>
        <taxon>Cerithioidea</taxon>
        <taxon>Batillariidae</taxon>
        <taxon>Batillaria</taxon>
    </lineage>
</organism>
<comment type="caution">
    <text evidence="3">The sequence shown here is derived from an EMBL/GenBank/DDBJ whole genome shotgun (WGS) entry which is preliminary data.</text>
</comment>
<dbReference type="PANTHER" id="PTHR22801:SF63">
    <property type="entry name" value="C-TYPE LECTIN DOMAIN-CONTAINING PROTEIN"/>
    <property type="match status" value="1"/>
</dbReference>
<keyword evidence="1" id="KW-0732">Signal</keyword>
<evidence type="ECO:0000313" key="3">
    <source>
        <dbReference type="EMBL" id="KAK7499590.1"/>
    </source>
</evidence>
<dbReference type="CDD" id="cd00037">
    <property type="entry name" value="CLECT"/>
    <property type="match status" value="1"/>
</dbReference>
<feature type="domain" description="C-type lectin" evidence="2">
    <location>
        <begin position="114"/>
        <end position="233"/>
    </location>
</feature>